<comment type="caution">
    <text evidence="8">The sequence shown here is derived from an EMBL/GenBank/DDBJ whole genome shotgun (WGS) entry which is preliminary data.</text>
</comment>
<dbReference type="PANTHER" id="PTHR42881:SF2">
    <property type="entry name" value="PROLYL ENDOPEPTIDASE"/>
    <property type="match status" value="1"/>
</dbReference>
<dbReference type="InterPro" id="IPR029058">
    <property type="entry name" value="AB_hydrolase_fold"/>
</dbReference>
<evidence type="ECO:0000256" key="2">
    <source>
        <dbReference type="ARBA" id="ARBA00011897"/>
    </source>
</evidence>
<dbReference type="PRINTS" id="PR00862">
    <property type="entry name" value="PROLIGOPTASE"/>
</dbReference>
<name>A0ABW1EEX2_9BACT</name>
<keyword evidence="3" id="KW-0645">Protease</keyword>
<dbReference type="EC" id="3.4.21.26" evidence="2"/>
<dbReference type="Gene3D" id="2.130.10.120">
    <property type="entry name" value="Prolyl oligopeptidase, N-terminal domain"/>
    <property type="match status" value="1"/>
</dbReference>
<dbReference type="Gene3D" id="3.40.50.1820">
    <property type="entry name" value="alpha/beta hydrolase"/>
    <property type="match status" value="1"/>
</dbReference>
<feature type="domain" description="Peptidase S9A N-terminal" evidence="7">
    <location>
        <begin position="12"/>
        <end position="392"/>
    </location>
</feature>
<dbReference type="PANTHER" id="PTHR42881">
    <property type="entry name" value="PROLYL ENDOPEPTIDASE"/>
    <property type="match status" value="1"/>
</dbReference>
<comment type="catalytic activity">
    <reaction evidence="1">
        <text>Hydrolysis of Pro-|-Xaa &gt;&gt; Ala-|-Xaa in oligopeptides.</text>
        <dbReference type="EC" id="3.4.21.26"/>
    </reaction>
</comment>
<accession>A0ABW1EEX2</accession>
<dbReference type="InterPro" id="IPR051167">
    <property type="entry name" value="Prolyl_oligopep/macrocyclase"/>
</dbReference>
<keyword evidence="5" id="KW-0720">Serine protease</keyword>
<proteinExistence type="predicted"/>
<evidence type="ECO:0000256" key="4">
    <source>
        <dbReference type="ARBA" id="ARBA00022801"/>
    </source>
</evidence>
<evidence type="ECO:0000259" key="7">
    <source>
        <dbReference type="Pfam" id="PF02897"/>
    </source>
</evidence>
<evidence type="ECO:0000313" key="9">
    <source>
        <dbReference type="Proteomes" id="UP001596091"/>
    </source>
</evidence>
<sequence>MPLSVAMPAFEETLHGVTVRDPYRWLEERGMPETEAWIREQQRRCKAYFDGYPDFECLERRVRDYLDVEVVDQPSRVADRYFYRMRRKYEEQGSIYVREAGTTEERLLVDPSRDGLFTSVGIHRVSEDAKLVAIEVGRGGGDRKEIHIVDVERGSAFPDCIPMGHPRGLAFTRESSGCLYAQDTEDSPNEHFIRLHQLGQGGEDEVLFHAPRTVGSRLVLIANDLLLGAYCLRQQGTERFADFWVASMSEVCNWATVFRNRRLPYGPIFCQDRILVLTAGASRNATIVELSTNGEEIRTVIPETEFPIRQVVITRDRIYVSRQKRDGSAIEVWGTQGQQTASIDLPTHGTVELFPGHTQHAKGLLYSHESYDMAPAIYEYDAETGASTLWHQKYQGYRVRRLQIREECFESKDGVLVPLTLVAQSEEVYLRPSPIIMTSYGGFGVSTKPRFSVLITIMMELGAILAVPHIRGGGEFDRAWHDAGRARNRQVCFDDFLAAAEWLCSQRIASTRQLAIFGGSNAGLLVATAMIQRPDLFGAVLSIAPLLDMVHYESFDHAIQWRHEYGTVEDPEDFRALFAYSPYHHISDSVDYPPILFVAGDKDDRCNPAHVRKMAAALQERDSQRSPVIVDYSEERGHSPLLPLSVRVQALARRIAFLCRELAIPLPKGDLDATSRS</sequence>
<reference evidence="9" key="1">
    <citation type="journal article" date="2019" name="Int. J. Syst. Evol. Microbiol.">
        <title>The Global Catalogue of Microorganisms (GCM) 10K type strain sequencing project: providing services to taxonomists for standard genome sequencing and annotation.</title>
        <authorList>
            <consortium name="The Broad Institute Genomics Platform"/>
            <consortium name="The Broad Institute Genome Sequencing Center for Infectious Disease"/>
            <person name="Wu L."/>
            <person name="Ma J."/>
        </authorList>
    </citation>
    <scope>NUCLEOTIDE SEQUENCE [LARGE SCALE GENOMIC DNA]</scope>
    <source>
        <strain evidence="9">JCM 4087</strain>
    </source>
</reference>
<evidence type="ECO:0000256" key="5">
    <source>
        <dbReference type="ARBA" id="ARBA00022825"/>
    </source>
</evidence>
<organism evidence="8 9">
    <name type="scientific">Acidicapsa dinghuensis</name>
    <dbReference type="NCBI Taxonomy" id="2218256"/>
    <lineage>
        <taxon>Bacteria</taxon>
        <taxon>Pseudomonadati</taxon>
        <taxon>Acidobacteriota</taxon>
        <taxon>Terriglobia</taxon>
        <taxon>Terriglobales</taxon>
        <taxon>Acidobacteriaceae</taxon>
        <taxon>Acidicapsa</taxon>
    </lineage>
</organism>
<dbReference type="SUPFAM" id="SSF53474">
    <property type="entry name" value="alpha/beta-Hydrolases"/>
    <property type="match status" value="1"/>
</dbReference>
<dbReference type="SUPFAM" id="SSF50993">
    <property type="entry name" value="Peptidase/esterase 'gauge' domain"/>
    <property type="match status" value="1"/>
</dbReference>
<dbReference type="InterPro" id="IPR001375">
    <property type="entry name" value="Peptidase_S9_cat"/>
</dbReference>
<protein>
    <recommendedName>
        <fullName evidence="2">prolyl oligopeptidase</fullName>
        <ecNumber evidence="2">3.4.21.26</ecNumber>
    </recommendedName>
</protein>
<feature type="domain" description="Peptidase S9 prolyl oligopeptidase catalytic" evidence="6">
    <location>
        <begin position="450"/>
        <end position="662"/>
    </location>
</feature>
<dbReference type="Pfam" id="PF02897">
    <property type="entry name" value="Peptidase_S9_N"/>
    <property type="match status" value="1"/>
</dbReference>
<evidence type="ECO:0000256" key="3">
    <source>
        <dbReference type="ARBA" id="ARBA00022670"/>
    </source>
</evidence>
<keyword evidence="4" id="KW-0378">Hydrolase</keyword>
<gene>
    <name evidence="8" type="ORF">ACFPT7_05925</name>
</gene>
<dbReference type="EMBL" id="JBHSPH010000002">
    <property type="protein sequence ID" value="MFC5861822.1"/>
    <property type="molecule type" value="Genomic_DNA"/>
</dbReference>
<dbReference type="InterPro" id="IPR002470">
    <property type="entry name" value="Peptidase_S9A"/>
</dbReference>
<dbReference type="InterPro" id="IPR023302">
    <property type="entry name" value="Pept_S9A_N"/>
</dbReference>
<keyword evidence="9" id="KW-1185">Reference proteome</keyword>
<dbReference type="Pfam" id="PF00326">
    <property type="entry name" value="Peptidase_S9"/>
    <property type="match status" value="1"/>
</dbReference>
<dbReference type="RefSeq" id="WP_263337490.1">
    <property type="nucleotide sequence ID" value="NZ_JAGSYH010000004.1"/>
</dbReference>
<evidence type="ECO:0000256" key="1">
    <source>
        <dbReference type="ARBA" id="ARBA00001070"/>
    </source>
</evidence>
<evidence type="ECO:0000313" key="8">
    <source>
        <dbReference type="EMBL" id="MFC5861822.1"/>
    </source>
</evidence>
<dbReference type="Proteomes" id="UP001596091">
    <property type="component" value="Unassembled WGS sequence"/>
</dbReference>
<evidence type="ECO:0000259" key="6">
    <source>
        <dbReference type="Pfam" id="PF00326"/>
    </source>
</evidence>